<evidence type="ECO:0000313" key="2">
    <source>
        <dbReference type="Proteomes" id="UP000324800"/>
    </source>
</evidence>
<comment type="caution">
    <text evidence="1">The sequence shown here is derived from an EMBL/GenBank/DDBJ whole genome shotgun (WGS) entry which is preliminary data.</text>
</comment>
<dbReference type="Proteomes" id="UP000324800">
    <property type="component" value="Unassembled WGS sequence"/>
</dbReference>
<dbReference type="EMBL" id="SNRW01040532">
    <property type="protein sequence ID" value="KAA6343267.1"/>
    <property type="molecule type" value="Genomic_DNA"/>
</dbReference>
<name>A0A5J4SB63_9EUKA</name>
<evidence type="ECO:0000313" key="1">
    <source>
        <dbReference type="EMBL" id="KAA6343267.1"/>
    </source>
</evidence>
<proteinExistence type="predicted"/>
<gene>
    <name evidence="1" type="ORF">EZS28_052322</name>
</gene>
<accession>A0A5J4SB63</accession>
<protein>
    <submittedName>
        <fullName evidence="1">Uncharacterized protein</fullName>
    </submittedName>
</protein>
<sequence length="120" mass="13469">MDNVIDYNVDEGLLGLGPDILLEILSEITHLEDVRQFLVLFQITPIIFIQGEIFGKLQGMKFIHSDSYLYNCTIAMDPIIKEGITRFEIIFENNGQYSKILGIADASCSLAGGKGPWEDR</sequence>
<dbReference type="AlphaFoldDB" id="A0A5J4SB63"/>
<reference evidence="1 2" key="1">
    <citation type="submission" date="2019-03" db="EMBL/GenBank/DDBJ databases">
        <title>Single cell metagenomics reveals metabolic interactions within the superorganism composed of flagellate Streblomastix strix and complex community of Bacteroidetes bacteria on its surface.</title>
        <authorList>
            <person name="Treitli S.C."/>
            <person name="Kolisko M."/>
            <person name="Husnik F."/>
            <person name="Keeling P."/>
            <person name="Hampl V."/>
        </authorList>
    </citation>
    <scope>NUCLEOTIDE SEQUENCE [LARGE SCALE GENOMIC DNA]</scope>
    <source>
        <strain evidence="1">ST1C</strain>
    </source>
</reference>
<feature type="non-terminal residue" evidence="1">
    <location>
        <position position="120"/>
    </location>
</feature>
<organism evidence="1 2">
    <name type="scientific">Streblomastix strix</name>
    <dbReference type="NCBI Taxonomy" id="222440"/>
    <lineage>
        <taxon>Eukaryota</taxon>
        <taxon>Metamonada</taxon>
        <taxon>Preaxostyla</taxon>
        <taxon>Oxymonadida</taxon>
        <taxon>Streblomastigidae</taxon>
        <taxon>Streblomastix</taxon>
    </lineage>
</organism>